<feature type="region of interest" description="Disordered" evidence="1">
    <location>
        <begin position="274"/>
        <end position="385"/>
    </location>
</feature>
<accession>A0AAD9C5E6</accession>
<evidence type="ECO:0000313" key="3">
    <source>
        <dbReference type="Proteomes" id="UP001228049"/>
    </source>
</evidence>
<sequence>MADATVGKPLPLALEYPKEALTKTQNTEKASSVTQVSERLLQPEDKLQGTVTLLREEQELQPEDKLQGTVTLLREEQELQPEDKLQGTVTLLREEQELQPEDKLQGTVTLLREEQELQPEDKLQGTVTLLREEQELQPEDKLQGTVTLLRESLSLQEAKLGEPSHIIVHTGTNNLRIEQERVAESVTRVALKATQSFPNSKITVSTILPRRDFHPLTIHRINSEISRGCAVMPNVHLAHHPTLSIHSLHDHVHLRKDIVKVFAKTLKDVALGRSQGGASVSRGRASQHITGPPLSPPAREYRRYPLGSGPYPPPPLLPHLQSHPPRTSAIQARQASTTPINSRPIPGYQPCPPFQQPAQKSYATARRPHQTSAETGRPGRDHTPP</sequence>
<organism evidence="2 3">
    <name type="scientific">Dissostichus eleginoides</name>
    <name type="common">Patagonian toothfish</name>
    <name type="synonym">Dissostichus amissus</name>
    <dbReference type="NCBI Taxonomy" id="100907"/>
    <lineage>
        <taxon>Eukaryota</taxon>
        <taxon>Metazoa</taxon>
        <taxon>Chordata</taxon>
        <taxon>Craniata</taxon>
        <taxon>Vertebrata</taxon>
        <taxon>Euteleostomi</taxon>
        <taxon>Actinopterygii</taxon>
        <taxon>Neopterygii</taxon>
        <taxon>Teleostei</taxon>
        <taxon>Neoteleostei</taxon>
        <taxon>Acanthomorphata</taxon>
        <taxon>Eupercaria</taxon>
        <taxon>Perciformes</taxon>
        <taxon>Notothenioidei</taxon>
        <taxon>Nototheniidae</taxon>
        <taxon>Dissostichus</taxon>
    </lineage>
</organism>
<protein>
    <submittedName>
        <fullName evidence="2">Reticulocyte-binding protein 2 like a</fullName>
    </submittedName>
</protein>
<evidence type="ECO:0000313" key="2">
    <source>
        <dbReference type="EMBL" id="KAK1896230.1"/>
    </source>
</evidence>
<dbReference type="AlphaFoldDB" id="A0AAD9C5E6"/>
<keyword evidence="3" id="KW-1185">Reference proteome</keyword>
<dbReference type="Proteomes" id="UP001228049">
    <property type="component" value="Unassembled WGS sequence"/>
</dbReference>
<feature type="region of interest" description="Disordered" evidence="1">
    <location>
        <begin position="19"/>
        <end position="41"/>
    </location>
</feature>
<feature type="compositionally biased region" description="Polar residues" evidence="1">
    <location>
        <begin position="22"/>
        <end position="37"/>
    </location>
</feature>
<gene>
    <name evidence="2" type="ORF">KUDE01_021677</name>
</gene>
<evidence type="ECO:0000256" key="1">
    <source>
        <dbReference type="SAM" id="MobiDB-lite"/>
    </source>
</evidence>
<dbReference type="EMBL" id="JASDAP010000010">
    <property type="protein sequence ID" value="KAK1896230.1"/>
    <property type="molecule type" value="Genomic_DNA"/>
</dbReference>
<comment type="caution">
    <text evidence="2">The sequence shown here is derived from an EMBL/GenBank/DDBJ whole genome shotgun (WGS) entry which is preliminary data.</text>
</comment>
<dbReference type="Gene3D" id="3.40.50.1110">
    <property type="entry name" value="SGNH hydrolase"/>
    <property type="match status" value="1"/>
</dbReference>
<name>A0AAD9C5E6_DISEL</name>
<dbReference type="InterPro" id="IPR036514">
    <property type="entry name" value="SGNH_hydro_sf"/>
</dbReference>
<reference evidence="2" key="1">
    <citation type="submission" date="2023-04" db="EMBL/GenBank/DDBJ databases">
        <title>Chromosome-level genome of Chaenocephalus aceratus.</title>
        <authorList>
            <person name="Park H."/>
        </authorList>
    </citation>
    <scope>NUCLEOTIDE SEQUENCE</scope>
    <source>
        <strain evidence="2">DE</strain>
        <tissue evidence="2">Muscle</tissue>
    </source>
</reference>
<feature type="compositionally biased region" description="Polar residues" evidence="1">
    <location>
        <begin position="328"/>
        <end position="341"/>
    </location>
</feature>
<proteinExistence type="predicted"/>
<dbReference type="SUPFAM" id="SSF52266">
    <property type="entry name" value="SGNH hydrolase"/>
    <property type="match status" value="1"/>
</dbReference>